<evidence type="ECO:0000313" key="1">
    <source>
        <dbReference type="EMBL" id="KAF5800064.1"/>
    </source>
</evidence>
<organism evidence="2 3">
    <name type="scientific">Helianthus annuus</name>
    <name type="common">Common sunflower</name>
    <dbReference type="NCBI Taxonomy" id="4232"/>
    <lineage>
        <taxon>Eukaryota</taxon>
        <taxon>Viridiplantae</taxon>
        <taxon>Streptophyta</taxon>
        <taxon>Embryophyta</taxon>
        <taxon>Tracheophyta</taxon>
        <taxon>Spermatophyta</taxon>
        <taxon>Magnoliopsida</taxon>
        <taxon>eudicotyledons</taxon>
        <taxon>Gunneridae</taxon>
        <taxon>Pentapetalae</taxon>
        <taxon>asterids</taxon>
        <taxon>campanulids</taxon>
        <taxon>Asterales</taxon>
        <taxon>Asteraceae</taxon>
        <taxon>Asteroideae</taxon>
        <taxon>Heliantheae alliance</taxon>
        <taxon>Heliantheae</taxon>
        <taxon>Helianthus</taxon>
    </lineage>
</organism>
<dbReference type="Proteomes" id="UP000215914">
    <property type="component" value="Chromosome 7"/>
</dbReference>
<accession>A0A251UEN3</accession>
<dbReference type="Gramene" id="mRNA:HanXRQr2_Chr07g0311741">
    <property type="protein sequence ID" value="mRNA:HanXRQr2_Chr07g0311741"/>
    <property type="gene ID" value="HanXRQr2_Chr07g0311741"/>
</dbReference>
<name>A0A251UEN3_HELAN</name>
<gene>
    <name evidence="2" type="ORF">HannXRQ_Chr07g0201811</name>
    <name evidence="1" type="ORF">HanXRQr2_Chr07g0311741</name>
</gene>
<proteinExistence type="predicted"/>
<protein>
    <submittedName>
        <fullName evidence="2">Uncharacterized protein</fullName>
    </submittedName>
</protein>
<reference evidence="2" key="2">
    <citation type="submission" date="2017-02" db="EMBL/GenBank/DDBJ databases">
        <title>Sunflower complete genome.</title>
        <authorList>
            <person name="Langlade N."/>
            <person name="Munos S."/>
        </authorList>
    </citation>
    <scope>NUCLEOTIDE SEQUENCE [LARGE SCALE GENOMIC DNA]</scope>
    <source>
        <tissue evidence="2">Leaves</tissue>
    </source>
</reference>
<dbReference type="InParanoid" id="A0A251UEN3"/>
<dbReference type="AlphaFoldDB" id="A0A251UEN3"/>
<reference evidence="1" key="3">
    <citation type="submission" date="2020-06" db="EMBL/GenBank/DDBJ databases">
        <title>Helianthus annuus Genome sequencing and assembly Release 2.</title>
        <authorList>
            <person name="Gouzy J."/>
            <person name="Langlade N."/>
            <person name="Munos S."/>
        </authorList>
    </citation>
    <scope>NUCLEOTIDE SEQUENCE</scope>
    <source>
        <tissue evidence="1">Leaves</tissue>
    </source>
</reference>
<sequence length="219" mass="25058">MSWMTLLGRNVELVDDTLRQPPFTFIESYPRPLSCLTRPLHASPCNTNISFPPCSRQRATRTLNRCCDINHDPHTPQATVQSDNTTHYLPSGPYTIFYYKQLGSTIDCSIWIKQSFQSKIDLINPKSVLAVWGTFGAIITHGSSSYLINQLQFTQKKGLFRFQDSLQTCEMGSIYLVLKQKNISMANKGETVMKHAFLADLKDTRFFDSTKRHFFENAM</sequence>
<dbReference type="EMBL" id="CM007896">
    <property type="protein sequence ID" value="OTG21222.1"/>
    <property type="molecule type" value="Genomic_DNA"/>
</dbReference>
<evidence type="ECO:0000313" key="2">
    <source>
        <dbReference type="EMBL" id="OTG21222.1"/>
    </source>
</evidence>
<dbReference type="EMBL" id="MNCJ02000322">
    <property type="protein sequence ID" value="KAF5800064.1"/>
    <property type="molecule type" value="Genomic_DNA"/>
</dbReference>
<keyword evidence="3" id="KW-1185">Reference proteome</keyword>
<reference evidence="1 3" key="1">
    <citation type="journal article" date="2017" name="Nature">
        <title>The sunflower genome provides insights into oil metabolism, flowering and Asterid evolution.</title>
        <authorList>
            <person name="Badouin H."/>
            <person name="Gouzy J."/>
            <person name="Grassa C.J."/>
            <person name="Murat F."/>
            <person name="Staton S.E."/>
            <person name="Cottret L."/>
            <person name="Lelandais-Briere C."/>
            <person name="Owens G.L."/>
            <person name="Carrere S."/>
            <person name="Mayjonade B."/>
            <person name="Legrand L."/>
            <person name="Gill N."/>
            <person name="Kane N.C."/>
            <person name="Bowers J.E."/>
            <person name="Hubner S."/>
            <person name="Bellec A."/>
            <person name="Berard A."/>
            <person name="Berges H."/>
            <person name="Blanchet N."/>
            <person name="Boniface M.C."/>
            <person name="Brunel D."/>
            <person name="Catrice O."/>
            <person name="Chaidir N."/>
            <person name="Claudel C."/>
            <person name="Donnadieu C."/>
            <person name="Faraut T."/>
            <person name="Fievet G."/>
            <person name="Helmstetter N."/>
            <person name="King M."/>
            <person name="Knapp S.J."/>
            <person name="Lai Z."/>
            <person name="Le Paslier M.C."/>
            <person name="Lippi Y."/>
            <person name="Lorenzon L."/>
            <person name="Mandel J.R."/>
            <person name="Marage G."/>
            <person name="Marchand G."/>
            <person name="Marquand E."/>
            <person name="Bret-Mestries E."/>
            <person name="Morien E."/>
            <person name="Nambeesan S."/>
            <person name="Nguyen T."/>
            <person name="Pegot-Espagnet P."/>
            <person name="Pouilly N."/>
            <person name="Raftis F."/>
            <person name="Sallet E."/>
            <person name="Schiex T."/>
            <person name="Thomas J."/>
            <person name="Vandecasteele C."/>
            <person name="Vares D."/>
            <person name="Vear F."/>
            <person name="Vautrin S."/>
            <person name="Crespi M."/>
            <person name="Mangin B."/>
            <person name="Burke J.M."/>
            <person name="Salse J."/>
            <person name="Munos S."/>
            <person name="Vincourt P."/>
            <person name="Rieseberg L.H."/>
            <person name="Langlade N.B."/>
        </authorList>
    </citation>
    <scope>NUCLEOTIDE SEQUENCE [LARGE SCALE GENOMIC DNA]</scope>
    <source>
        <strain evidence="3">cv. SF193</strain>
        <tissue evidence="1">Leaves</tissue>
    </source>
</reference>
<evidence type="ECO:0000313" key="3">
    <source>
        <dbReference type="Proteomes" id="UP000215914"/>
    </source>
</evidence>